<dbReference type="Proteomes" id="UP001152422">
    <property type="component" value="Unassembled WGS sequence"/>
</dbReference>
<dbReference type="NCBIfam" id="TIGR01655">
    <property type="entry name" value="yxeA_fam"/>
    <property type="match status" value="1"/>
</dbReference>
<name>A0A9X4L293_9STAP</name>
<evidence type="ECO:0000313" key="2">
    <source>
        <dbReference type="Proteomes" id="UP001152422"/>
    </source>
</evidence>
<evidence type="ECO:0000313" key="1">
    <source>
        <dbReference type="EMBL" id="MDG0845494.1"/>
    </source>
</evidence>
<organism evidence="1 2">
    <name type="scientific">Staphylococcus equorum</name>
    <dbReference type="NCBI Taxonomy" id="246432"/>
    <lineage>
        <taxon>Bacteria</taxon>
        <taxon>Bacillati</taxon>
        <taxon>Bacillota</taxon>
        <taxon>Bacilli</taxon>
        <taxon>Bacillales</taxon>
        <taxon>Staphylococcaceae</taxon>
        <taxon>Staphylococcus</taxon>
    </lineage>
</organism>
<gene>
    <name evidence="1" type="ORF">M4L89_04585</name>
</gene>
<dbReference type="Gene3D" id="2.40.50.480">
    <property type="match status" value="1"/>
</dbReference>
<sequence>MSKKLIIVITVIILLAVTTFLTNDNFDRFNPFLQEEKSYAIVKQHTQQYNDVTAYSVNGEKLNYKLTFGGYNPSKKFVEIIHKGTYVKEIHYIEKQELPKNIR</sequence>
<accession>A0A9X4L293</accession>
<comment type="caution">
    <text evidence="1">The sequence shown here is derived from an EMBL/GenBank/DDBJ whole genome shotgun (WGS) entry which is preliminary data.</text>
</comment>
<dbReference type="AlphaFoldDB" id="A0A9X4L293"/>
<protein>
    <submittedName>
        <fullName evidence="1">YxeA family protein</fullName>
    </submittedName>
</protein>
<dbReference type="InterPro" id="IPR006542">
    <property type="entry name" value="DUF1093"/>
</dbReference>
<reference evidence="1" key="1">
    <citation type="submission" date="2022-05" db="EMBL/GenBank/DDBJ databases">
        <title>Comparative genomics of Staphylococcus equorum isolates.</title>
        <authorList>
            <person name="Luelf R.H."/>
        </authorList>
    </citation>
    <scope>NUCLEOTIDE SEQUENCE</scope>
    <source>
        <strain evidence="1">TMW 2.2497</strain>
    </source>
</reference>
<dbReference type="EMBL" id="JAMBQA010000002">
    <property type="protein sequence ID" value="MDG0845494.1"/>
    <property type="molecule type" value="Genomic_DNA"/>
</dbReference>
<dbReference type="PANTHER" id="PTHR36433:SF3">
    <property type="entry name" value="YXEA FAMILY PROTEIN"/>
    <property type="match status" value="1"/>
</dbReference>
<keyword evidence="2" id="KW-1185">Reference proteome</keyword>
<dbReference type="PANTHER" id="PTHR36433">
    <property type="entry name" value="HYPOTHETICAL CYTOSOLIC PROTEIN"/>
    <property type="match status" value="1"/>
</dbReference>
<proteinExistence type="predicted"/>
<dbReference type="SUPFAM" id="SSF159121">
    <property type="entry name" value="BC4932-like"/>
    <property type="match status" value="1"/>
</dbReference>
<dbReference type="RefSeq" id="WP_277582960.1">
    <property type="nucleotide sequence ID" value="NZ_JAMBPY010000002.1"/>
</dbReference>
<dbReference type="InterPro" id="IPR036166">
    <property type="entry name" value="YxeA-like_sf"/>
</dbReference>